<evidence type="ECO:0000256" key="1">
    <source>
        <dbReference type="SAM" id="Phobius"/>
    </source>
</evidence>
<sequence>MSSLEYDIDPERLAIRAGLVGPSVAVGAMLLATVLAPPETFTWQTRALSDMGRTTAATFWLFNGGLIIGGLCGLPFFWYLWSTARNGLERVGIVIATLAVVGLIGVGVFFLGHTDYYLATDMHGPAALTFFVLAPIAQWVIGTGQALEGETRLALASFWFGIGQTVGWTGWLLWRAGAADPWQWFAVPEAIAAIAFGGWIFLLARDAQKPSFGNDETDIH</sequence>
<feature type="transmembrane region" description="Helical" evidence="1">
    <location>
        <begin position="13"/>
        <end position="37"/>
    </location>
</feature>
<evidence type="ECO:0000313" key="2">
    <source>
        <dbReference type="EMBL" id="MCU4752308.1"/>
    </source>
</evidence>
<dbReference type="EMBL" id="JAOPJZ010000006">
    <property type="protein sequence ID" value="MCU4752308.1"/>
    <property type="molecule type" value="Genomic_DNA"/>
</dbReference>
<dbReference type="Proteomes" id="UP001321047">
    <property type="component" value="Unassembled WGS sequence"/>
</dbReference>
<evidence type="ECO:0000313" key="3">
    <source>
        <dbReference type="Proteomes" id="UP001321047"/>
    </source>
</evidence>
<dbReference type="AlphaFoldDB" id="A0AAP3E660"/>
<dbReference type="PANTHER" id="PTHR42241">
    <property type="entry name" value="HYPOTHETICAL MEMBRANE PROTEIN, CONSERVED, DUF998 FAMILY"/>
    <property type="match status" value="1"/>
</dbReference>
<proteinExistence type="predicted"/>
<feature type="transmembrane region" description="Helical" evidence="1">
    <location>
        <begin position="153"/>
        <end position="174"/>
    </location>
</feature>
<feature type="transmembrane region" description="Helical" evidence="1">
    <location>
        <begin position="186"/>
        <end position="204"/>
    </location>
</feature>
<accession>A0AAP3E660</accession>
<keyword evidence="1" id="KW-0812">Transmembrane</keyword>
<dbReference type="Pfam" id="PF06197">
    <property type="entry name" value="DUF998"/>
    <property type="match status" value="1"/>
</dbReference>
<dbReference type="InterPro" id="IPR009339">
    <property type="entry name" value="DUF998"/>
</dbReference>
<feature type="transmembrane region" description="Helical" evidence="1">
    <location>
        <begin position="124"/>
        <end position="141"/>
    </location>
</feature>
<organism evidence="2 3">
    <name type="scientific">Natronosalvus hydrolyticus</name>
    <dbReference type="NCBI Taxonomy" id="2979988"/>
    <lineage>
        <taxon>Archaea</taxon>
        <taxon>Methanobacteriati</taxon>
        <taxon>Methanobacteriota</taxon>
        <taxon>Stenosarchaea group</taxon>
        <taxon>Halobacteria</taxon>
        <taxon>Halobacteriales</taxon>
        <taxon>Natrialbaceae</taxon>
        <taxon>Natronosalvus</taxon>
    </lineage>
</organism>
<feature type="transmembrane region" description="Helical" evidence="1">
    <location>
        <begin position="57"/>
        <end position="81"/>
    </location>
</feature>
<dbReference type="RefSeq" id="WP_342808649.1">
    <property type="nucleotide sequence ID" value="NZ_JAOPJZ010000006.1"/>
</dbReference>
<keyword evidence="1" id="KW-1133">Transmembrane helix</keyword>
<reference evidence="2 3" key="1">
    <citation type="submission" date="2022-09" db="EMBL/GenBank/DDBJ databases">
        <title>Enrichment on poylsaccharides allowed isolation of novel metabolic and taxonomic groups of Haloarchaea.</title>
        <authorList>
            <person name="Sorokin D.Y."/>
            <person name="Elcheninov A.G."/>
            <person name="Khizhniak T.V."/>
            <person name="Kolganova T.V."/>
            <person name="Kublanov I.V."/>
        </authorList>
    </citation>
    <scope>NUCLEOTIDE SEQUENCE [LARGE SCALE GENOMIC DNA]</scope>
    <source>
        <strain evidence="2 3">AArc-curdl1</strain>
    </source>
</reference>
<gene>
    <name evidence="2" type="ORF">OB919_09965</name>
</gene>
<comment type="caution">
    <text evidence="2">The sequence shown here is derived from an EMBL/GenBank/DDBJ whole genome shotgun (WGS) entry which is preliminary data.</text>
</comment>
<keyword evidence="3" id="KW-1185">Reference proteome</keyword>
<keyword evidence="1" id="KW-0472">Membrane</keyword>
<dbReference type="PANTHER" id="PTHR42241:SF2">
    <property type="entry name" value="HYPOTHETICAL MEMBRANE PROTEIN, CONSERVED, DUF998 FAMILY"/>
    <property type="match status" value="1"/>
</dbReference>
<feature type="transmembrane region" description="Helical" evidence="1">
    <location>
        <begin position="93"/>
        <end position="112"/>
    </location>
</feature>
<name>A0AAP3E660_9EURY</name>
<protein>
    <submittedName>
        <fullName evidence="2">DUF998 domain-containing protein</fullName>
    </submittedName>
</protein>